<dbReference type="Proteomes" id="UP000249061">
    <property type="component" value="Unassembled WGS sequence"/>
</dbReference>
<dbReference type="SUPFAM" id="SSF52833">
    <property type="entry name" value="Thioredoxin-like"/>
    <property type="match status" value="1"/>
</dbReference>
<protein>
    <submittedName>
        <fullName evidence="1">Uncharacterized protein</fullName>
    </submittedName>
</protein>
<gene>
    <name evidence="1" type="ORF">DI536_24325</name>
</gene>
<dbReference type="CDD" id="cd02970">
    <property type="entry name" value="PRX_like2"/>
    <property type="match status" value="1"/>
</dbReference>
<dbReference type="Pfam" id="PF13911">
    <property type="entry name" value="AhpC-TSA_2"/>
    <property type="match status" value="1"/>
</dbReference>
<dbReference type="EMBL" id="QFQP01000024">
    <property type="protein sequence ID" value="PZR08633.1"/>
    <property type="molecule type" value="Genomic_DNA"/>
</dbReference>
<evidence type="ECO:0000313" key="1">
    <source>
        <dbReference type="EMBL" id="PZR08633.1"/>
    </source>
</evidence>
<evidence type="ECO:0000313" key="2">
    <source>
        <dbReference type="Proteomes" id="UP000249061"/>
    </source>
</evidence>
<dbReference type="Gene3D" id="3.40.30.10">
    <property type="entry name" value="Glutaredoxin"/>
    <property type="match status" value="1"/>
</dbReference>
<dbReference type="AlphaFoldDB" id="A0A2W5T6M3"/>
<dbReference type="InterPro" id="IPR036249">
    <property type="entry name" value="Thioredoxin-like_sf"/>
</dbReference>
<organism evidence="1 2">
    <name type="scientific">Archangium gephyra</name>
    <dbReference type="NCBI Taxonomy" id="48"/>
    <lineage>
        <taxon>Bacteria</taxon>
        <taxon>Pseudomonadati</taxon>
        <taxon>Myxococcota</taxon>
        <taxon>Myxococcia</taxon>
        <taxon>Myxococcales</taxon>
        <taxon>Cystobacterineae</taxon>
        <taxon>Archangiaceae</taxon>
        <taxon>Archangium</taxon>
    </lineage>
</organism>
<sequence length="180" mass="19153">MTTSRLIPGSRIAPFTVDTLSHGTVNVPGAEYTHLQFRRFAGCPVCNLHVRSFAKAQPQLADAGVQTVAFFHSSAGSMLPFQGELPFAVVPDVERRWYTQFGVERSALAGLHPAAMWAAMRGAATVKSNPLRGEGGASGLPADFLLDAQGTIVALKYGAHADDAWSVDDVCALARRSRAA</sequence>
<reference evidence="1 2" key="1">
    <citation type="submission" date="2017-08" db="EMBL/GenBank/DDBJ databases">
        <title>Infants hospitalized years apart are colonized by the same room-sourced microbial strains.</title>
        <authorList>
            <person name="Brooks B."/>
            <person name="Olm M.R."/>
            <person name="Firek B.A."/>
            <person name="Baker R."/>
            <person name="Thomas B.C."/>
            <person name="Morowitz M.J."/>
            <person name="Banfield J.F."/>
        </authorList>
    </citation>
    <scope>NUCLEOTIDE SEQUENCE [LARGE SCALE GENOMIC DNA]</scope>
    <source>
        <strain evidence="1">S2_003_000_R2_14</strain>
    </source>
</reference>
<name>A0A2W5T6M3_9BACT</name>
<dbReference type="InterPro" id="IPR032801">
    <property type="entry name" value="PXL2A/B/C"/>
</dbReference>
<comment type="caution">
    <text evidence="1">The sequence shown here is derived from an EMBL/GenBank/DDBJ whole genome shotgun (WGS) entry which is preliminary data.</text>
</comment>
<proteinExistence type="predicted"/>
<accession>A0A2W5T6M3</accession>